<dbReference type="Proteomes" id="UP000431575">
    <property type="component" value="Unassembled WGS sequence"/>
</dbReference>
<feature type="domain" description="DUF4988" evidence="2">
    <location>
        <begin position="28"/>
        <end position="211"/>
    </location>
</feature>
<comment type="caution">
    <text evidence="4">The sequence shown here is derived from an EMBL/GenBank/DDBJ whole genome shotgun (WGS) entry which is preliminary data.</text>
</comment>
<accession>A0A3E4PVE3</accession>
<dbReference type="EMBL" id="QSRB01000012">
    <property type="protein sequence ID" value="RGK83931.1"/>
    <property type="molecule type" value="Genomic_DNA"/>
</dbReference>
<sequence>MKKIKFICRVILLLICVSACSKYDDSELWDEINSLDNRVTSIEEQLKLLNSDITTIKSIVAALQDRLYVAKVTTSGDGYTLTFSDGSKITISDGKDGVDGKDAPVINVRYDNGKYYWTQTINGTTTWLYDTEGNRIPASGTDAITPLLKVDSDNYWIVSYDNGYTYSKLLDEHGNAVKASGKNGDSFFESVEATEDELRIVLKDGTEVVIPLGEQSPYKAIDLGLSVKWASFNLGATTSSEAGGLYLWGDVENSGMTPYYEAPDVDNICGTKYDIVRATWGGTWRLPSKTEQVELVTQCTWAKATVNGVVGMKVTGRNGNSIFLPPTGYGLPMSGPIGQTQITNANDGYYWVGESYKDSYGRFGYIFYYNEKSHYYNASWNANFAKMAIRPVK</sequence>
<reference evidence="4 5" key="1">
    <citation type="submission" date="2018-08" db="EMBL/GenBank/DDBJ databases">
        <title>A genome reference for cultivated species of the human gut microbiota.</title>
        <authorList>
            <person name="Zou Y."/>
            <person name="Xue W."/>
            <person name="Luo G."/>
        </authorList>
    </citation>
    <scope>NUCLEOTIDE SEQUENCE [LARGE SCALE GENOMIC DNA]</scope>
    <source>
        <strain evidence="4 5">TF09-22</strain>
    </source>
</reference>
<evidence type="ECO:0000313" key="4">
    <source>
        <dbReference type="EMBL" id="RGK83931.1"/>
    </source>
</evidence>
<evidence type="ECO:0000259" key="2">
    <source>
        <dbReference type="Pfam" id="PF16378"/>
    </source>
</evidence>
<feature type="chain" id="PRO_5033796425" description="DUF4988 domain-containing protein" evidence="1">
    <location>
        <begin position="22"/>
        <end position="393"/>
    </location>
</feature>
<evidence type="ECO:0000313" key="6">
    <source>
        <dbReference type="Proteomes" id="UP000431575"/>
    </source>
</evidence>
<feature type="signal peptide" evidence="1">
    <location>
        <begin position="1"/>
        <end position="21"/>
    </location>
</feature>
<evidence type="ECO:0000313" key="5">
    <source>
        <dbReference type="Proteomes" id="UP000260874"/>
    </source>
</evidence>
<protein>
    <recommendedName>
        <fullName evidence="2">DUF4988 domain-containing protein</fullName>
    </recommendedName>
</protein>
<keyword evidence="1" id="KW-0732">Signal</keyword>
<evidence type="ECO:0000256" key="1">
    <source>
        <dbReference type="SAM" id="SignalP"/>
    </source>
</evidence>
<name>A0A3E4PVE3_BACUN</name>
<proteinExistence type="predicted"/>
<reference evidence="3 6" key="2">
    <citation type="journal article" date="2019" name="Nat. Med.">
        <title>A library of human gut bacterial isolates paired with longitudinal multiomics data enables mechanistic microbiome research.</title>
        <authorList>
            <person name="Poyet M."/>
            <person name="Groussin M."/>
            <person name="Gibbons S.M."/>
            <person name="Avila-Pacheco J."/>
            <person name="Jiang X."/>
            <person name="Kearney S.M."/>
            <person name="Perrotta A.R."/>
            <person name="Berdy B."/>
            <person name="Zhao S."/>
            <person name="Lieberman T.D."/>
            <person name="Swanson P.K."/>
            <person name="Smith M."/>
            <person name="Roesemann S."/>
            <person name="Alexander J.E."/>
            <person name="Rich S.A."/>
            <person name="Livny J."/>
            <person name="Vlamakis H."/>
            <person name="Clish C."/>
            <person name="Bullock K."/>
            <person name="Deik A."/>
            <person name="Scott J."/>
            <person name="Pierce K.A."/>
            <person name="Xavier R.J."/>
            <person name="Alm E.J."/>
        </authorList>
    </citation>
    <scope>NUCLEOTIDE SEQUENCE [LARGE SCALE GENOMIC DNA]</scope>
    <source>
        <strain evidence="3 6">BIOML-A6</strain>
    </source>
</reference>
<dbReference type="AlphaFoldDB" id="A0A3E4PVE3"/>
<dbReference type="InterPro" id="IPR032149">
    <property type="entry name" value="DUF4988"/>
</dbReference>
<gene>
    <name evidence="4" type="ORF">DXC91_13890</name>
    <name evidence="3" type="ORF">GAP41_00160</name>
</gene>
<dbReference type="Proteomes" id="UP000260874">
    <property type="component" value="Unassembled WGS sequence"/>
</dbReference>
<evidence type="ECO:0000313" key="3">
    <source>
        <dbReference type="EMBL" id="KAB4246025.1"/>
    </source>
</evidence>
<dbReference type="EMBL" id="WCTM01000001">
    <property type="protein sequence ID" value="KAB4246025.1"/>
    <property type="molecule type" value="Genomic_DNA"/>
</dbReference>
<dbReference type="RefSeq" id="WP_117703883.1">
    <property type="nucleotide sequence ID" value="NZ_CAKOCG010000001.1"/>
</dbReference>
<dbReference type="Pfam" id="PF16378">
    <property type="entry name" value="DUF4988"/>
    <property type="match status" value="1"/>
</dbReference>
<organism evidence="4 5">
    <name type="scientific">Bacteroides uniformis</name>
    <dbReference type="NCBI Taxonomy" id="820"/>
    <lineage>
        <taxon>Bacteria</taxon>
        <taxon>Pseudomonadati</taxon>
        <taxon>Bacteroidota</taxon>
        <taxon>Bacteroidia</taxon>
        <taxon>Bacteroidales</taxon>
        <taxon>Bacteroidaceae</taxon>
        <taxon>Bacteroides</taxon>
    </lineage>
</organism>